<sequence>MLQNCSNDFGLNIELISISDSNLLIIGLKNWGGSRYRADDHTQRNDQDFCGFENY</sequence>
<dbReference type="STRING" id="1423739.FC85_GL002421"/>
<dbReference type="Proteomes" id="UP000052013">
    <property type="component" value="Unassembled WGS sequence"/>
</dbReference>
<dbReference type="PATRIC" id="fig|1423739.3.peg.2517"/>
<comment type="caution">
    <text evidence="1">The sequence shown here is derived from an EMBL/GenBank/DDBJ whole genome shotgun (WGS) entry which is preliminary data.</text>
</comment>
<reference evidence="1 2" key="1">
    <citation type="journal article" date="2015" name="Genome Announc.">
        <title>Expanding the biotechnology potential of lactobacilli through comparative genomics of 213 strains and associated genera.</title>
        <authorList>
            <person name="Sun Z."/>
            <person name="Harris H.M."/>
            <person name="McCann A."/>
            <person name="Guo C."/>
            <person name="Argimon S."/>
            <person name="Zhang W."/>
            <person name="Yang X."/>
            <person name="Jeffery I.B."/>
            <person name="Cooney J.C."/>
            <person name="Kagawa T.F."/>
            <person name="Liu W."/>
            <person name="Song Y."/>
            <person name="Salvetti E."/>
            <person name="Wrobel A."/>
            <person name="Rasinkangas P."/>
            <person name="Parkhill J."/>
            <person name="Rea M.C."/>
            <person name="O'Sullivan O."/>
            <person name="Ritari J."/>
            <person name="Douillard F.P."/>
            <person name="Paul Ross R."/>
            <person name="Yang R."/>
            <person name="Briner A.E."/>
            <person name="Felis G.E."/>
            <person name="de Vos W.M."/>
            <person name="Barrangou R."/>
            <person name="Klaenhammer T.R."/>
            <person name="Caufield P.W."/>
            <person name="Cui Y."/>
            <person name="Zhang H."/>
            <person name="O'Toole P.W."/>
        </authorList>
    </citation>
    <scope>NUCLEOTIDE SEQUENCE [LARGE SCALE GENOMIC DNA]</scope>
    <source>
        <strain evidence="1 2">DSM 14421</strain>
    </source>
</reference>
<evidence type="ECO:0000313" key="2">
    <source>
        <dbReference type="Proteomes" id="UP000052013"/>
    </source>
</evidence>
<accession>A0A0R1STP8</accession>
<evidence type="ECO:0000313" key="1">
    <source>
        <dbReference type="EMBL" id="KRL68603.1"/>
    </source>
</evidence>
<protein>
    <submittedName>
        <fullName evidence="1">Uncharacterized protein</fullName>
    </submittedName>
</protein>
<dbReference type="EMBL" id="AZEY01000023">
    <property type="protein sequence ID" value="KRL68603.1"/>
    <property type="molecule type" value="Genomic_DNA"/>
</dbReference>
<proteinExistence type="predicted"/>
<name>A0A0R1STP8_9LACO</name>
<gene>
    <name evidence="1" type="ORF">FC85_GL002421</name>
</gene>
<dbReference type="AlphaFoldDB" id="A0A0R1STP8"/>
<organism evidence="1 2">
    <name type="scientific">Lentilactobacillus diolivorans DSM 14421</name>
    <dbReference type="NCBI Taxonomy" id="1423739"/>
    <lineage>
        <taxon>Bacteria</taxon>
        <taxon>Bacillati</taxon>
        <taxon>Bacillota</taxon>
        <taxon>Bacilli</taxon>
        <taxon>Lactobacillales</taxon>
        <taxon>Lactobacillaceae</taxon>
        <taxon>Lentilactobacillus</taxon>
    </lineage>
</organism>